<evidence type="ECO:0000313" key="2">
    <source>
        <dbReference type="Proteomes" id="UP000218702"/>
    </source>
</evidence>
<keyword evidence="1" id="KW-0255">Endonuclease</keyword>
<gene>
    <name evidence="1" type="ORF">NIES806_18680</name>
</gene>
<dbReference type="AlphaFoldDB" id="A0A1Z4V2J9"/>
<dbReference type="OrthoDB" id="517669at2"/>
<dbReference type="GO" id="GO:0004519">
    <property type="term" value="F:endonuclease activity"/>
    <property type="evidence" value="ECO:0007669"/>
    <property type="project" value="UniProtKB-KW"/>
</dbReference>
<protein>
    <submittedName>
        <fullName evidence="1">Putative restriction endonuclease</fullName>
    </submittedName>
</protein>
<dbReference type="RefSeq" id="WP_096666642.1">
    <property type="nucleotide sequence ID" value="NZ_AP018316.1"/>
</dbReference>
<dbReference type="EMBL" id="AP018316">
    <property type="protein sequence ID" value="BAZ85664.1"/>
    <property type="molecule type" value="Genomic_DNA"/>
</dbReference>
<dbReference type="Proteomes" id="UP000218702">
    <property type="component" value="Chromosome"/>
</dbReference>
<reference evidence="1 2" key="1">
    <citation type="submission" date="2017-06" db="EMBL/GenBank/DDBJ databases">
        <title>Genome sequencing of cyanobaciteial culture collection at National Institute for Environmental Studies (NIES).</title>
        <authorList>
            <person name="Hirose Y."/>
            <person name="Shimura Y."/>
            <person name="Fujisawa T."/>
            <person name="Nakamura Y."/>
            <person name="Kawachi M."/>
        </authorList>
    </citation>
    <scope>NUCLEOTIDE SEQUENCE [LARGE SCALE GENOMIC DNA]</scope>
    <source>
        <strain evidence="1 2">NIES-806</strain>
    </source>
</reference>
<name>A0A1Z4V2J9_9CYAN</name>
<accession>A0A1Z4V2J9</accession>
<keyword evidence="1" id="KW-0540">Nuclease</keyword>
<dbReference type="KEGG" id="dcm:NIES806_18680"/>
<organism evidence="1 2">
    <name type="scientific">Dolichospermum compactum NIES-806</name>
    <dbReference type="NCBI Taxonomy" id="1973481"/>
    <lineage>
        <taxon>Bacteria</taxon>
        <taxon>Bacillati</taxon>
        <taxon>Cyanobacteriota</taxon>
        <taxon>Cyanophyceae</taxon>
        <taxon>Nostocales</taxon>
        <taxon>Aphanizomenonaceae</taxon>
        <taxon>Dolichospermum</taxon>
        <taxon>Dolichospermum compactum</taxon>
    </lineage>
</organism>
<keyword evidence="2" id="KW-1185">Reference proteome</keyword>
<proteinExistence type="predicted"/>
<dbReference type="REBASE" id="207447">
    <property type="entry name" value="Dco806ORF18690P"/>
</dbReference>
<keyword evidence="1" id="KW-0378">Hydrolase</keyword>
<evidence type="ECO:0000313" key="1">
    <source>
        <dbReference type="EMBL" id="BAZ85664.1"/>
    </source>
</evidence>
<sequence>MTNQQNLVETIKAQFRQGATQLQVFNLLSDQKWHCRECEGKNVGSTQYAGGGGIQGLQRGTRSRPGLVIETQKNFCPTCQQIRLGDCWTGEIKSANSASNIPASLVQRILQAYSYTDVIEQRQREKHELVIDHRFPMERWGKSEAPHLTSMSETEIRKKFQLLKKDASGNHNLLKSRSCERCIKTGKRGTPFGIKFWYKSGENWPSQHQRGDEAEEGCIGCGWYDFETWRNALNQKLSQVDQNEVN</sequence>